<dbReference type="PANTHER" id="PTHR23028">
    <property type="entry name" value="ACETYLTRANSFERASE"/>
    <property type="match status" value="1"/>
</dbReference>
<feature type="transmembrane region" description="Helical" evidence="1">
    <location>
        <begin position="245"/>
        <end position="263"/>
    </location>
</feature>
<name>A0A1H0XZA1_STREI</name>
<reference evidence="3 4" key="1">
    <citation type="submission" date="2016-10" db="EMBL/GenBank/DDBJ databases">
        <authorList>
            <person name="de Groot N.N."/>
        </authorList>
    </citation>
    <scope>NUCLEOTIDE SEQUENCE [LARGE SCALE GENOMIC DNA]</scope>
    <source>
        <strain evidence="3 4">Sb05</strain>
    </source>
</reference>
<feature type="transmembrane region" description="Helical" evidence="1">
    <location>
        <begin position="7"/>
        <end position="27"/>
    </location>
</feature>
<dbReference type="OrthoDB" id="9806223at2"/>
<dbReference type="Pfam" id="PF01757">
    <property type="entry name" value="Acyl_transf_3"/>
    <property type="match status" value="1"/>
</dbReference>
<dbReference type="GO" id="GO:0000271">
    <property type="term" value="P:polysaccharide biosynthetic process"/>
    <property type="evidence" value="ECO:0007669"/>
    <property type="project" value="TreeGrafter"/>
</dbReference>
<dbReference type="AlphaFoldDB" id="A0A1H0XZA1"/>
<feature type="transmembrane region" description="Helical" evidence="1">
    <location>
        <begin position="130"/>
        <end position="153"/>
    </location>
</feature>
<keyword evidence="1" id="KW-1133">Transmembrane helix</keyword>
<keyword evidence="3" id="KW-0012">Acyltransferase</keyword>
<dbReference type="PANTHER" id="PTHR23028:SF53">
    <property type="entry name" value="ACYL_TRANSF_3 DOMAIN-CONTAINING PROTEIN"/>
    <property type="match status" value="1"/>
</dbReference>
<feature type="transmembrane region" description="Helical" evidence="1">
    <location>
        <begin position="223"/>
        <end position="239"/>
    </location>
</feature>
<proteinExistence type="predicted"/>
<dbReference type="RefSeq" id="WP_074559839.1">
    <property type="nucleotide sequence ID" value="NZ_FNKE01000001.1"/>
</dbReference>
<dbReference type="InterPro" id="IPR050879">
    <property type="entry name" value="Acyltransferase_3"/>
</dbReference>
<accession>A0A1H0XZA1</accession>
<feature type="transmembrane region" description="Helical" evidence="1">
    <location>
        <begin position="47"/>
        <end position="67"/>
    </location>
</feature>
<feature type="transmembrane region" description="Helical" evidence="1">
    <location>
        <begin position="190"/>
        <end position="211"/>
    </location>
</feature>
<dbReference type="GO" id="GO:0016787">
    <property type="term" value="F:hydrolase activity"/>
    <property type="evidence" value="ECO:0007669"/>
    <property type="project" value="UniProtKB-KW"/>
</dbReference>
<feature type="transmembrane region" description="Helical" evidence="1">
    <location>
        <begin position="88"/>
        <end position="110"/>
    </location>
</feature>
<evidence type="ECO:0000259" key="2">
    <source>
        <dbReference type="Pfam" id="PF01757"/>
    </source>
</evidence>
<dbReference type="GO" id="GO:0016747">
    <property type="term" value="F:acyltransferase activity, transferring groups other than amino-acyl groups"/>
    <property type="evidence" value="ECO:0007669"/>
    <property type="project" value="InterPro"/>
</dbReference>
<dbReference type="EMBL" id="FNKE01000001">
    <property type="protein sequence ID" value="SDQ08175.1"/>
    <property type="molecule type" value="Genomic_DNA"/>
</dbReference>
<keyword evidence="1" id="KW-0812">Transmembrane</keyword>
<keyword evidence="3" id="KW-0808">Transferase</keyword>
<feature type="domain" description="Acyltransferase 3" evidence="2">
    <location>
        <begin position="10"/>
        <end position="324"/>
    </location>
</feature>
<evidence type="ECO:0000313" key="3">
    <source>
        <dbReference type="EMBL" id="SDQ08175.1"/>
    </source>
</evidence>
<feature type="transmembrane region" description="Helical" evidence="1">
    <location>
        <begin position="160"/>
        <end position="178"/>
    </location>
</feature>
<protein>
    <submittedName>
        <fullName evidence="3">Peptidoglycan/LPS O-acetylase OafA/YrhL, contains acyltransferase and SGNH-hydrolase domains</fullName>
    </submittedName>
</protein>
<evidence type="ECO:0000256" key="1">
    <source>
        <dbReference type="SAM" id="Phobius"/>
    </source>
</evidence>
<dbReference type="Proteomes" id="UP000182870">
    <property type="component" value="Unassembled WGS sequence"/>
</dbReference>
<keyword evidence="1" id="KW-0472">Membrane</keyword>
<gene>
    <name evidence="3" type="ORF">SAMN05216392_0308</name>
</gene>
<dbReference type="GO" id="GO:0016020">
    <property type="term" value="C:membrane"/>
    <property type="evidence" value="ECO:0007669"/>
    <property type="project" value="TreeGrafter"/>
</dbReference>
<sequence length="345" mass="40136">MIKRGQHFGGIDGLRTISCFLIIAMHIKANSSYQINSFFYNKVVDSWTMLVFLFLIISGFTMSVGYYQKIKNNSIDVETFYKKRIYKSFPFFALLITIDLLYDFNINNLIEGITELTFLFGLLPNNNLSVIGVSWTLGVIFLFYFLFPFFVFLIRDKKSAWFSLAISIVLNQFCQNYFFTSKFVVNDFPYRHAFIFCLPFFIVGGIIYLYLEEIVNLSKLMKFTLGFVTLVSIPIYCIIPDNYGGIYKPLIIFGTWLTFAVSGKNGFLDNRFMAFFSKISFEMYLAQMLIFRLIEKTIGIYVLGSNVWSYLITFVLTILGLVCFIKLYKLIEKRVKELFVKNGVL</sequence>
<feature type="transmembrane region" description="Helical" evidence="1">
    <location>
        <begin position="308"/>
        <end position="328"/>
    </location>
</feature>
<dbReference type="InterPro" id="IPR002656">
    <property type="entry name" value="Acyl_transf_3_dom"/>
</dbReference>
<keyword evidence="3" id="KW-0378">Hydrolase</keyword>
<evidence type="ECO:0000313" key="4">
    <source>
        <dbReference type="Proteomes" id="UP000182870"/>
    </source>
</evidence>
<organism evidence="3 4">
    <name type="scientific">Streptococcus equinus</name>
    <name type="common">Streptococcus bovis</name>
    <dbReference type="NCBI Taxonomy" id="1335"/>
    <lineage>
        <taxon>Bacteria</taxon>
        <taxon>Bacillati</taxon>
        <taxon>Bacillota</taxon>
        <taxon>Bacilli</taxon>
        <taxon>Lactobacillales</taxon>
        <taxon>Streptococcaceae</taxon>
        <taxon>Streptococcus</taxon>
    </lineage>
</organism>